<evidence type="ECO:0000313" key="3">
    <source>
        <dbReference type="EMBL" id="MVN76519.1"/>
    </source>
</evidence>
<dbReference type="Proteomes" id="UP000441336">
    <property type="component" value="Unassembled WGS sequence"/>
</dbReference>
<dbReference type="PANTHER" id="PTHR37464:SF1">
    <property type="entry name" value="BLL2463 PROTEIN"/>
    <property type="match status" value="1"/>
</dbReference>
<dbReference type="AlphaFoldDB" id="A0A7K1TDN7"/>
<feature type="transmembrane region" description="Helical" evidence="1">
    <location>
        <begin position="6"/>
        <end position="25"/>
    </location>
</feature>
<gene>
    <name evidence="3" type="ORF">GO988_09305</name>
</gene>
<dbReference type="PANTHER" id="PTHR37464">
    <property type="entry name" value="BLL2463 PROTEIN"/>
    <property type="match status" value="1"/>
</dbReference>
<comment type="caution">
    <text evidence="3">The sequence shown here is derived from an EMBL/GenBank/DDBJ whole genome shotgun (WGS) entry which is preliminary data.</text>
</comment>
<keyword evidence="4" id="KW-1185">Reference proteome</keyword>
<reference evidence="3 4" key="1">
    <citation type="submission" date="2019-12" db="EMBL/GenBank/DDBJ databases">
        <title>Hymenobacter sp. HMF4947 Genome sequencing and assembly.</title>
        <authorList>
            <person name="Kang H."/>
            <person name="Cha I."/>
            <person name="Kim H."/>
            <person name="Joh K."/>
        </authorList>
    </citation>
    <scope>NUCLEOTIDE SEQUENCE [LARGE SCALE GENOMIC DNA]</scope>
    <source>
        <strain evidence="3 4">HMF4947</strain>
    </source>
</reference>
<name>A0A7K1TDN7_9BACT</name>
<keyword evidence="1" id="KW-0812">Transmembrane</keyword>
<feature type="transmembrane region" description="Helical" evidence="1">
    <location>
        <begin position="57"/>
        <end position="79"/>
    </location>
</feature>
<evidence type="ECO:0000313" key="4">
    <source>
        <dbReference type="Proteomes" id="UP000441336"/>
    </source>
</evidence>
<dbReference type="NCBIfam" id="TIGR02226">
    <property type="entry name" value="two_anch"/>
    <property type="match status" value="1"/>
</dbReference>
<evidence type="ECO:0000256" key="1">
    <source>
        <dbReference type="SAM" id="Phobius"/>
    </source>
</evidence>
<accession>A0A7K1TDN7</accession>
<evidence type="ECO:0000259" key="2">
    <source>
        <dbReference type="Pfam" id="PF07584"/>
    </source>
</evidence>
<feature type="domain" description="Aerotolerance regulator N-terminal" evidence="2">
    <location>
        <begin position="1"/>
        <end position="77"/>
    </location>
</feature>
<proteinExistence type="predicted"/>
<keyword evidence="1" id="KW-1133">Transmembrane helix</keyword>
<dbReference type="InterPro" id="IPR024163">
    <property type="entry name" value="Aerotolerance_reg_N"/>
</dbReference>
<dbReference type="Pfam" id="PF07584">
    <property type="entry name" value="BatA"/>
    <property type="match status" value="1"/>
</dbReference>
<keyword evidence="1" id="KW-0472">Membrane</keyword>
<protein>
    <recommendedName>
        <fullName evidence="2">Aerotolerance regulator N-terminal domain-containing protein</fullName>
    </recommendedName>
</protein>
<dbReference type="InterPro" id="IPR011933">
    <property type="entry name" value="Double_TM_dom"/>
</dbReference>
<sequence length="516" mass="54625">MLTLTNPSALLALLGLLVPLAIHLWNRRPGREVAVGSLRWLAAGANRRLRNLRLEQVLVLLLRAALLAVLALAIAGPAWRQAQPASRGQVLVSPALVGTGSLAAVRSTIDSLRRQGYGLRWLAAGFPAVAPADWRADSAGKSTYNAAAAATTTWYWSRVQQASATFAGQPLYVLTPATLAGFGGTHPALTGPLTWQALPTRHPETWLHSATAAADSLHLLVGRSDEATLTFQRVSVKQPTPGTTLQVNNLAPLGYNATGMPSLQPLPANGQPAVPVLPVALRVWVVAPGGTAADARYLRAALRAAAVGLPARLDLTVAPTPPDTTTRPDWLFWLSEAPVPAVWRAQVRRGLHLWQQATGPGRADTTTLVAPEAAAPLGIWQRASQPRAGGQPLWTDSRGRAVLTQQRLGAGATYYLATRLHPAWSALPASPALPALLLSLLAPTPTAASLAPHDQRRFDAAQLPAPPVRAAVISGRAPGGFRLLDLRPWLVLAAGLLFALERWLAQRRAALPPSLA</sequence>
<dbReference type="EMBL" id="WQKZ01000002">
    <property type="protein sequence ID" value="MVN76519.1"/>
    <property type="molecule type" value="Genomic_DNA"/>
</dbReference>
<dbReference type="RefSeq" id="WP_157564491.1">
    <property type="nucleotide sequence ID" value="NZ_WQKZ01000002.1"/>
</dbReference>
<organism evidence="3 4">
    <name type="scientific">Hymenobacter ginkgonis</name>
    <dbReference type="NCBI Taxonomy" id="2682976"/>
    <lineage>
        <taxon>Bacteria</taxon>
        <taxon>Pseudomonadati</taxon>
        <taxon>Bacteroidota</taxon>
        <taxon>Cytophagia</taxon>
        <taxon>Cytophagales</taxon>
        <taxon>Hymenobacteraceae</taxon>
        <taxon>Hymenobacter</taxon>
    </lineage>
</organism>